<sequence>MRPTIRDVERLRLLLSELGAAGWTGALHIGGTPGGVLHLAGGRISYAETPATPGLGERLVASGRLSHRAWSSAAARRTARVLLRDGLIGRNELESRVAAAVADAVAEILRSGHGPVRLVAGERHWLGDFGLSGLRNRRGLTMTHTGCDSSPHGRRRMAHGDGAGLSPGRRRSEGATQR</sequence>
<organism evidence="2 3">
    <name type="scientific">Paractinoplanes ferrugineus</name>
    <dbReference type="NCBI Taxonomy" id="113564"/>
    <lineage>
        <taxon>Bacteria</taxon>
        <taxon>Bacillati</taxon>
        <taxon>Actinomycetota</taxon>
        <taxon>Actinomycetes</taxon>
        <taxon>Micromonosporales</taxon>
        <taxon>Micromonosporaceae</taxon>
        <taxon>Paractinoplanes</taxon>
    </lineage>
</organism>
<proteinExistence type="predicted"/>
<evidence type="ECO:0000313" key="3">
    <source>
        <dbReference type="Proteomes" id="UP000598174"/>
    </source>
</evidence>
<feature type="region of interest" description="Disordered" evidence="1">
    <location>
        <begin position="142"/>
        <end position="178"/>
    </location>
</feature>
<keyword evidence="3" id="KW-1185">Reference proteome</keyword>
<dbReference type="EMBL" id="BOMM01000057">
    <property type="protein sequence ID" value="GIE14684.1"/>
    <property type="molecule type" value="Genomic_DNA"/>
</dbReference>
<evidence type="ECO:0000256" key="1">
    <source>
        <dbReference type="SAM" id="MobiDB-lite"/>
    </source>
</evidence>
<accession>A0A919J6V0</accession>
<reference evidence="2" key="1">
    <citation type="submission" date="2021-01" db="EMBL/GenBank/DDBJ databases">
        <title>Whole genome shotgun sequence of Actinoplanes ferrugineus NBRC 15555.</title>
        <authorList>
            <person name="Komaki H."/>
            <person name="Tamura T."/>
        </authorList>
    </citation>
    <scope>NUCLEOTIDE SEQUENCE</scope>
    <source>
        <strain evidence="2">NBRC 15555</strain>
    </source>
</reference>
<evidence type="ECO:0000313" key="2">
    <source>
        <dbReference type="EMBL" id="GIE14684.1"/>
    </source>
</evidence>
<name>A0A919J6V0_9ACTN</name>
<dbReference type="Proteomes" id="UP000598174">
    <property type="component" value="Unassembled WGS sequence"/>
</dbReference>
<gene>
    <name evidence="2" type="ORF">Afe05nite_65240</name>
</gene>
<protein>
    <recommendedName>
        <fullName evidence="4">DUF4388 domain-containing protein</fullName>
    </recommendedName>
</protein>
<evidence type="ECO:0008006" key="4">
    <source>
        <dbReference type="Google" id="ProtNLM"/>
    </source>
</evidence>
<dbReference type="AlphaFoldDB" id="A0A919J6V0"/>
<comment type="caution">
    <text evidence="2">The sequence shown here is derived from an EMBL/GenBank/DDBJ whole genome shotgun (WGS) entry which is preliminary data.</text>
</comment>